<feature type="coiled-coil region" evidence="1">
    <location>
        <begin position="318"/>
        <end position="347"/>
    </location>
</feature>
<dbReference type="Proteomes" id="UP001151760">
    <property type="component" value="Unassembled WGS sequence"/>
</dbReference>
<name>A0ABQ4WGI4_9ASTR</name>
<comment type="caution">
    <text evidence="3">The sequence shown here is derived from an EMBL/GenBank/DDBJ whole genome shotgun (WGS) entry which is preliminary data.</text>
</comment>
<feature type="coiled-coil region" evidence="1">
    <location>
        <begin position="722"/>
        <end position="797"/>
    </location>
</feature>
<organism evidence="3 4">
    <name type="scientific">Tanacetum coccineum</name>
    <dbReference type="NCBI Taxonomy" id="301880"/>
    <lineage>
        <taxon>Eukaryota</taxon>
        <taxon>Viridiplantae</taxon>
        <taxon>Streptophyta</taxon>
        <taxon>Embryophyta</taxon>
        <taxon>Tracheophyta</taxon>
        <taxon>Spermatophyta</taxon>
        <taxon>Magnoliopsida</taxon>
        <taxon>eudicotyledons</taxon>
        <taxon>Gunneridae</taxon>
        <taxon>Pentapetalae</taxon>
        <taxon>asterids</taxon>
        <taxon>campanulids</taxon>
        <taxon>Asterales</taxon>
        <taxon>Asteraceae</taxon>
        <taxon>Asteroideae</taxon>
        <taxon>Anthemideae</taxon>
        <taxon>Anthemidinae</taxon>
        <taxon>Tanacetum</taxon>
    </lineage>
</organism>
<protein>
    <recommendedName>
        <fullName evidence="5">Integrase, catalytic region, zinc finger, CCHC-type, peptidase aspartic, catalytic</fullName>
    </recommendedName>
</protein>
<reference evidence="3" key="2">
    <citation type="submission" date="2022-01" db="EMBL/GenBank/DDBJ databases">
        <authorList>
            <person name="Yamashiro T."/>
            <person name="Shiraishi A."/>
            <person name="Satake H."/>
            <person name="Nakayama K."/>
        </authorList>
    </citation>
    <scope>NUCLEOTIDE SEQUENCE</scope>
</reference>
<gene>
    <name evidence="3" type="ORF">Tco_0625343</name>
</gene>
<evidence type="ECO:0008006" key="5">
    <source>
        <dbReference type="Google" id="ProtNLM"/>
    </source>
</evidence>
<keyword evidence="1" id="KW-0175">Coiled coil</keyword>
<feature type="compositionally biased region" description="Polar residues" evidence="2">
    <location>
        <begin position="1233"/>
        <end position="1273"/>
    </location>
</feature>
<dbReference type="EMBL" id="BQNB010008624">
    <property type="protein sequence ID" value="GJS51981.1"/>
    <property type="molecule type" value="Genomic_DNA"/>
</dbReference>
<reference evidence="3" key="1">
    <citation type="journal article" date="2022" name="Int. J. Mol. Sci.">
        <title>Draft Genome of Tanacetum Coccineum: Genomic Comparison of Closely Related Tanacetum-Family Plants.</title>
        <authorList>
            <person name="Yamashiro T."/>
            <person name="Shiraishi A."/>
            <person name="Nakayama K."/>
            <person name="Satake H."/>
        </authorList>
    </citation>
    <scope>NUCLEOTIDE SEQUENCE</scope>
</reference>
<accession>A0ABQ4WGI4</accession>
<proteinExistence type="predicted"/>
<evidence type="ECO:0000313" key="4">
    <source>
        <dbReference type="Proteomes" id="UP001151760"/>
    </source>
</evidence>
<sequence length="1359" mass="155321">MEFCTKLQQRVLDLENTKTAQAAEIINLKKRVKKLEKKGGSRTYKLKRLSKIGRKAMTVSSYEEDLGEEDASKQGRKIVDIDADEGITLVDEIAENQGRFNEEKGVEVTTVGVEVSTVGDEVTTASVTTTDDDITLAQVLWESKVQHPRQKGLLHKRLKDQIRLDEEVALRLQAELQVEVEEEERIEREKAEEANIALIESWDNIQAKIDADYQLAEQLQAKEQKDKESRRKEEQTIYKSLTKKYNVYLSEEYGRIQAQYFEEQKAGEELMQESAKKQKVQEDKEIVELQKLMEIDPAEEEVAIDVVPLATKPPSIVVQRAGEELMQESAKKQKVQEDKEIVELQKLMEIDPAEEEVAIDVVPLATKPPSIHNETLYDEKDLLVWPTITVDGVTRPKEYTELTAEETIQADCDIKAINIILQGLPTKIYALVSQHHVAKEIWEKIQLLIQGTSLTKQERECKLYDEFDKFTYKKGESLHEYYLRFTLLLNVMNIYKMPLEQFQVNTKFLNTLPIEWSKFVTDVKLVKNLHSTNVDQIQAYLEQHKRHANEHCDDPIDVINHAISFLSAVVTSRYPTTNNQLRNSSNLRQQATINDEREQAGVALGNRGLLPVTTTKGKDICPTNALNQGGNGMIHADDLDAYNFDCDELNYAKVALMANLSCYGSDVLAEVHNPDTTDMMDQVVQNSNSSTQQDALILYVIEQLKTQVTHCTQLNLENKSFNDTLTIELERYKEQVKVLKEGQSVKIKGQNNFSDSHEQNAEIDRLKQTLSDQLREKESLINTVNELKEDFKKEESRNIDKEIALEKKIKHLDNIVYKRGKSAQTVHMLTKSKIFYDHSTKQAIESRSKMLLKQQDPMVLEKKVNTKPVDYNSVPPLDPSPSSTTNKVEVPKELPKKEPLPQLSLRACKHRKACFRDEIIPFIKALKDIFNKFDQDLIDELTEVQTVFIQMEQAVEHHHLESKTFEVKMNQVLNENDRLLEQIINKDVVNVVMNSSMDDVSMNMPECQKCLKLETELINKKDFVEKEIYDTLLKNYNNLEKHCIYLEVDTQHNQEIFQRGSSVSNQSAPNIDQYFELNELKAQSQEKDKVIQKLKEKIKSLSRNLNIDKVKMDMDEIETLNIELDHRSMQISDLNAKLQEQGLVITAIKNELRKLKGKALNDNAVTTRSTDPAMLKIDMEPITPRLYTKLIQELLKQISKTCPIINNSGEQFVVVTPKNKDKKVRFTEPVTTSIDTNTKTDSSSNLESNKPVLSSTGVRQSTSASGSQPSGNTTKDRIQRPRSSNLKNKVEVHPSKVKSSLNNKNCVVKLNESVNVQHSKLNANSESICVTYNGCMLSDKYVNAHVKSKSIMKNSKRKV</sequence>
<feature type="coiled-coil region" evidence="1">
    <location>
        <begin position="1077"/>
        <end position="1111"/>
    </location>
</feature>
<evidence type="ECO:0000313" key="3">
    <source>
        <dbReference type="EMBL" id="GJS51981.1"/>
    </source>
</evidence>
<keyword evidence="4" id="KW-1185">Reference proteome</keyword>
<dbReference type="Pfam" id="PF14223">
    <property type="entry name" value="Retrotran_gag_2"/>
    <property type="match status" value="1"/>
</dbReference>
<evidence type="ECO:0000256" key="1">
    <source>
        <dbReference type="SAM" id="Coils"/>
    </source>
</evidence>
<evidence type="ECO:0000256" key="2">
    <source>
        <dbReference type="SAM" id="MobiDB-lite"/>
    </source>
</evidence>
<feature type="region of interest" description="Disordered" evidence="2">
    <location>
        <begin position="869"/>
        <end position="894"/>
    </location>
</feature>
<feature type="region of interest" description="Disordered" evidence="2">
    <location>
        <begin position="1233"/>
        <end position="1298"/>
    </location>
</feature>